<keyword evidence="2" id="KW-1185">Reference proteome</keyword>
<gene>
    <name evidence="1" type="ORF">Pint_20308</name>
</gene>
<sequence length="233" mass="26028">MGQANFCHGSIRVQILQPQIFISSLNRNTVSSVYSNSVYSYLWVENPKNIISDASAALGIDKDGICEKPLKCRERSEFFTPIKGFMDVNDVKMITINKQYFILYHGGTFSDPCASLNCSDSDFGSFPPRYIGIWFNKIPIFPVWVANPENLVPDSSGVLTIDSDGTLTTAYNYKVPSLEAFRLGLDPDGSDQLTVWSRGEVYCRTGLWKNESFQLVTGLSPRILGGVYEFRNG</sequence>
<name>A0ACC0XA98_9ROSI</name>
<reference evidence="2" key="1">
    <citation type="journal article" date="2023" name="G3 (Bethesda)">
        <title>Genome assembly and association tests identify interacting loci associated with vigor, precocity, and sex in interspecific pistachio rootstocks.</title>
        <authorList>
            <person name="Palmer W."/>
            <person name="Jacygrad E."/>
            <person name="Sagayaradj S."/>
            <person name="Cavanaugh K."/>
            <person name="Han R."/>
            <person name="Bertier L."/>
            <person name="Beede B."/>
            <person name="Kafkas S."/>
            <person name="Golino D."/>
            <person name="Preece J."/>
            <person name="Michelmore R."/>
        </authorList>
    </citation>
    <scope>NUCLEOTIDE SEQUENCE [LARGE SCALE GENOMIC DNA]</scope>
</reference>
<protein>
    <submittedName>
        <fullName evidence="1">Uncharacterized protein</fullName>
    </submittedName>
</protein>
<dbReference type="Proteomes" id="UP001163603">
    <property type="component" value="Chromosome 13"/>
</dbReference>
<evidence type="ECO:0000313" key="2">
    <source>
        <dbReference type="Proteomes" id="UP001163603"/>
    </source>
</evidence>
<evidence type="ECO:0000313" key="1">
    <source>
        <dbReference type="EMBL" id="KAJ0013203.1"/>
    </source>
</evidence>
<proteinExistence type="predicted"/>
<accession>A0ACC0XA98</accession>
<comment type="caution">
    <text evidence="1">The sequence shown here is derived from an EMBL/GenBank/DDBJ whole genome shotgun (WGS) entry which is preliminary data.</text>
</comment>
<organism evidence="1 2">
    <name type="scientific">Pistacia integerrima</name>
    <dbReference type="NCBI Taxonomy" id="434235"/>
    <lineage>
        <taxon>Eukaryota</taxon>
        <taxon>Viridiplantae</taxon>
        <taxon>Streptophyta</taxon>
        <taxon>Embryophyta</taxon>
        <taxon>Tracheophyta</taxon>
        <taxon>Spermatophyta</taxon>
        <taxon>Magnoliopsida</taxon>
        <taxon>eudicotyledons</taxon>
        <taxon>Gunneridae</taxon>
        <taxon>Pentapetalae</taxon>
        <taxon>rosids</taxon>
        <taxon>malvids</taxon>
        <taxon>Sapindales</taxon>
        <taxon>Anacardiaceae</taxon>
        <taxon>Pistacia</taxon>
    </lineage>
</organism>
<dbReference type="EMBL" id="CM047748">
    <property type="protein sequence ID" value="KAJ0013203.1"/>
    <property type="molecule type" value="Genomic_DNA"/>
</dbReference>